<feature type="region of interest" description="Disordered" evidence="1">
    <location>
        <begin position="32"/>
        <end position="87"/>
    </location>
</feature>
<proteinExistence type="predicted"/>
<name>A0A0A8YFF3_ARUDO</name>
<dbReference type="AlphaFoldDB" id="A0A0A8YFF3"/>
<dbReference type="EMBL" id="GBRH01273472">
    <property type="protein sequence ID" value="JAD24423.1"/>
    <property type="molecule type" value="Transcribed_RNA"/>
</dbReference>
<feature type="compositionally biased region" description="Polar residues" evidence="1">
    <location>
        <begin position="73"/>
        <end position="87"/>
    </location>
</feature>
<feature type="compositionally biased region" description="Pro residues" evidence="1">
    <location>
        <begin position="38"/>
        <end position="55"/>
    </location>
</feature>
<accession>A0A0A8YFF3</accession>
<reference evidence="2" key="2">
    <citation type="journal article" date="2015" name="Data Brief">
        <title>Shoot transcriptome of the giant reed, Arundo donax.</title>
        <authorList>
            <person name="Barrero R.A."/>
            <person name="Guerrero F.D."/>
            <person name="Moolhuijzen P."/>
            <person name="Goolsby J.A."/>
            <person name="Tidwell J."/>
            <person name="Bellgard S.E."/>
            <person name="Bellgard M.I."/>
        </authorList>
    </citation>
    <scope>NUCLEOTIDE SEQUENCE</scope>
    <source>
        <tissue evidence="2">Shoot tissue taken approximately 20 cm above the soil surface</tissue>
    </source>
</reference>
<organism evidence="2">
    <name type="scientific">Arundo donax</name>
    <name type="common">Giant reed</name>
    <name type="synonym">Donax arundinaceus</name>
    <dbReference type="NCBI Taxonomy" id="35708"/>
    <lineage>
        <taxon>Eukaryota</taxon>
        <taxon>Viridiplantae</taxon>
        <taxon>Streptophyta</taxon>
        <taxon>Embryophyta</taxon>
        <taxon>Tracheophyta</taxon>
        <taxon>Spermatophyta</taxon>
        <taxon>Magnoliopsida</taxon>
        <taxon>Liliopsida</taxon>
        <taxon>Poales</taxon>
        <taxon>Poaceae</taxon>
        <taxon>PACMAD clade</taxon>
        <taxon>Arundinoideae</taxon>
        <taxon>Arundineae</taxon>
        <taxon>Arundo</taxon>
    </lineage>
</organism>
<evidence type="ECO:0000313" key="2">
    <source>
        <dbReference type="EMBL" id="JAD24423.1"/>
    </source>
</evidence>
<sequence length="87" mass="9129">MHPIAIPVEFSSPTLSFSLLISLGQTFSSLHGSACPSNPLPSPPPLPAMPGPTSPPTTTLPNHLCRRSPAHQARSSNPAPNVYSLHN</sequence>
<evidence type="ECO:0000256" key="1">
    <source>
        <dbReference type="SAM" id="MobiDB-lite"/>
    </source>
</evidence>
<protein>
    <submittedName>
        <fullName evidence="2">Uncharacterized protein</fullName>
    </submittedName>
</protein>
<reference evidence="2" key="1">
    <citation type="submission" date="2014-09" db="EMBL/GenBank/DDBJ databases">
        <authorList>
            <person name="Magalhaes I.L.F."/>
            <person name="Oliveira U."/>
            <person name="Santos F.R."/>
            <person name="Vidigal T.H.D.A."/>
            <person name="Brescovit A.D."/>
            <person name="Santos A.J."/>
        </authorList>
    </citation>
    <scope>NUCLEOTIDE SEQUENCE</scope>
    <source>
        <tissue evidence="2">Shoot tissue taken approximately 20 cm above the soil surface</tissue>
    </source>
</reference>